<keyword evidence="8 12" id="KW-0812">Transmembrane</keyword>
<evidence type="ECO:0000313" key="13">
    <source>
        <dbReference type="EMBL" id="EPE27038.1"/>
    </source>
</evidence>
<dbReference type="GO" id="GO:0004376">
    <property type="term" value="F:GPI mannosyltransferase activity"/>
    <property type="evidence" value="ECO:0007669"/>
    <property type="project" value="InterPro"/>
</dbReference>
<evidence type="ECO:0000256" key="11">
    <source>
        <dbReference type="ARBA" id="ARBA00023136"/>
    </source>
</evidence>
<dbReference type="PANTHER" id="PTHR12468:SF2">
    <property type="entry name" value="GPI MANNOSYLTRANSFERASE 2"/>
    <property type="match status" value="1"/>
</dbReference>
<keyword evidence="6 12" id="KW-0328">Glycosyltransferase</keyword>
<keyword evidence="14" id="KW-1185">Reference proteome</keyword>
<dbReference type="GeneID" id="19462008"/>
<feature type="transmembrane region" description="Helical" evidence="12">
    <location>
        <begin position="372"/>
        <end position="392"/>
    </location>
</feature>
<evidence type="ECO:0000256" key="4">
    <source>
        <dbReference type="ARBA" id="ARBA00013795"/>
    </source>
</evidence>
<evidence type="ECO:0000256" key="8">
    <source>
        <dbReference type="ARBA" id="ARBA00022692"/>
    </source>
</evidence>
<keyword evidence="7 12" id="KW-0808">Transferase</keyword>
<feature type="transmembrane region" description="Helical" evidence="12">
    <location>
        <begin position="329"/>
        <end position="351"/>
    </location>
</feature>
<evidence type="ECO:0000256" key="7">
    <source>
        <dbReference type="ARBA" id="ARBA00022679"/>
    </source>
</evidence>
<evidence type="ECO:0000256" key="2">
    <source>
        <dbReference type="ARBA" id="ARBA00004687"/>
    </source>
</evidence>
<evidence type="ECO:0000256" key="12">
    <source>
        <dbReference type="RuleBase" id="RU363112"/>
    </source>
</evidence>
<feature type="transmembrane region" description="Helical" evidence="12">
    <location>
        <begin position="261"/>
        <end position="282"/>
    </location>
</feature>
<protein>
    <recommendedName>
        <fullName evidence="4 12">GPI mannosyltransferase 2</fullName>
        <ecNumber evidence="12">2.4.1.-</ecNumber>
    </recommendedName>
</protein>
<feature type="transmembrane region" description="Helical" evidence="12">
    <location>
        <begin position="158"/>
        <end position="181"/>
    </location>
</feature>
<dbReference type="eggNOG" id="KOG2647">
    <property type="taxonomic scope" value="Eukaryota"/>
</dbReference>
<dbReference type="GO" id="GO:0000009">
    <property type="term" value="F:alpha-1,6-mannosyltransferase activity"/>
    <property type="evidence" value="ECO:0007669"/>
    <property type="project" value="InterPro"/>
</dbReference>
<proteinExistence type="inferred from homology"/>
<keyword evidence="10 12" id="KW-1133">Transmembrane helix</keyword>
<dbReference type="KEGG" id="glz:GLAREA_02952"/>
<reference evidence="13 14" key="1">
    <citation type="journal article" date="2013" name="BMC Genomics">
        <title>Genomics-driven discovery of the pneumocandin biosynthetic gene cluster in the fungus Glarea lozoyensis.</title>
        <authorList>
            <person name="Chen L."/>
            <person name="Yue Q."/>
            <person name="Zhang X."/>
            <person name="Xiang M."/>
            <person name="Wang C."/>
            <person name="Li S."/>
            <person name="Che Y."/>
            <person name="Ortiz-Lopez F.J."/>
            <person name="Bills G.F."/>
            <person name="Liu X."/>
            <person name="An Z."/>
        </authorList>
    </citation>
    <scope>NUCLEOTIDE SEQUENCE [LARGE SCALE GENOMIC DNA]</scope>
    <source>
        <strain evidence="14">ATCC 20868 / MF5171</strain>
    </source>
</reference>
<dbReference type="HOGENOM" id="CLU_029048_0_0_1"/>
<dbReference type="RefSeq" id="XP_008086228.1">
    <property type="nucleotide sequence ID" value="XM_008088037.1"/>
</dbReference>
<dbReference type="PANTHER" id="PTHR12468">
    <property type="entry name" value="GPI MANNOSYLTRANSFERASE 2"/>
    <property type="match status" value="1"/>
</dbReference>
<dbReference type="GO" id="GO:0006506">
    <property type="term" value="P:GPI anchor biosynthetic process"/>
    <property type="evidence" value="ECO:0007669"/>
    <property type="project" value="UniProtKB-UniPathway"/>
</dbReference>
<dbReference type="Proteomes" id="UP000016922">
    <property type="component" value="Unassembled WGS sequence"/>
</dbReference>
<dbReference type="UniPathway" id="UPA00196"/>
<dbReference type="Pfam" id="PF04188">
    <property type="entry name" value="Mannosyl_trans2"/>
    <property type="match status" value="1"/>
</dbReference>
<evidence type="ECO:0000256" key="10">
    <source>
        <dbReference type="ARBA" id="ARBA00022989"/>
    </source>
</evidence>
<dbReference type="InterPro" id="IPR007315">
    <property type="entry name" value="PIG-V/Gpi18"/>
</dbReference>
<keyword evidence="9 12" id="KW-0256">Endoplasmic reticulum</keyword>
<dbReference type="OMA" id="GALFIWC"/>
<feature type="transmembrane region" description="Helical" evidence="12">
    <location>
        <begin position="15"/>
        <end position="35"/>
    </location>
</feature>
<gene>
    <name evidence="13" type="ORF">GLAREA_02952</name>
</gene>
<comment type="pathway">
    <text evidence="2 12">Glycolipid biosynthesis; glycosylphosphatidylinositol-anchor biosynthesis.</text>
</comment>
<evidence type="ECO:0000256" key="1">
    <source>
        <dbReference type="ARBA" id="ARBA00004477"/>
    </source>
</evidence>
<comment type="similarity">
    <text evidence="3 12">Belongs to the PIGV family.</text>
</comment>
<comment type="caution">
    <text evidence="12">Lacks conserved residue(s) required for the propagation of feature annotation.</text>
</comment>
<evidence type="ECO:0000256" key="6">
    <source>
        <dbReference type="ARBA" id="ARBA00022676"/>
    </source>
</evidence>
<sequence length="443" mass="48880">MVHFLQSSRLLENPLRSLVVLFIVWKTLLILLACCSPGPGYDTSTLLLPPWKPSHGNLEHPTGLSQAVSYVSSKLTRWDAIYFVQASKRGYVFEQEWAFGWGFTRLIKLIANGIVLLGIPRYDTLEVVVAIFIAHLSHLVSTLLLFKLTIAIFPARNVRFGLVAAVLHILSPAGLFLSAPYAESSCAMLSFAGSLLFVQSSTAGRPASVGHDALILLSGIAFGIATTFRSNGILNGLLLLEEASKIIWNLQYSFNFASIRRLVFTGMGGLFVASGFILPQYIAYTEYCLESNVSSTRPWCGNVLPSIYTFVQDYYWNVGPFRYWTTSNIPLFLIAAPMFAFLVKSSIWTFTSTQSLVFKETNSSMSPTLRNMAISQLLLALLTLTTAHVQIISRISSSFPVWVWYGVSLVEKKDGGLGSVAVRYMVMYAIIQGGLFASFLPPA</sequence>
<evidence type="ECO:0000313" key="14">
    <source>
        <dbReference type="Proteomes" id="UP000016922"/>
    </source>
</evidence>
<dbReference type="OrthoDB" id="10252502at2759"/>
<organism evidence="13 14">
    <name type="scientific">Glarea lozoyensis (strain ATCC 20868 / MF5171)</name>
    <dbReference type="NCBI Taxonomy" id="1116229"/>
    <lineage>
        <taxon>Eukaryota</taxon>
        <taxon>Fungi</taxon>
        <taxon>Dikarya</taxon>
        <taxon>Ascomycota</taxon>
        <taxon>Pezizomycotina</taxon>
        <taxon>Leotiomycetes</taxon>
        <taxon>Helotiales</taxon>
        <taxon>Helotiaceae</taxon>
        <taxon>Glarea</taxon>
    </lineage>
</organism>
<dbReference type="AlphaFoldDB" id="S3DKF4"/>
<comment type="subcellular location">
    <subcellularLocation>
        <location evidence="1 12">Endoplasmic reticulum membrane</location>
        <topology evidence="1 12">Multi-pass membrane protein</topology>
    </subcellularLocation>
</comment>
<dbReference type="EC" id="2.4.1.-" evidence="12"/>
<evidence type="ECO:0000256" key="5">
    <source>
        <dbReference type="ARBA" id="ARBA00022502"/>
    </source>
</evidence>
<name>S3DKF4_GLAL2</name>
<keyword evidence="11 12" id="KW-0472">Membrane</keyword>
<evidence type="ECO:0000256" key="9">
    <source>
        <dbReference type="ARBA" id="ARBA00022824"/>
    </source>
</evidence>
<feature type="transmembrane region" description="Helical" evidence="12">
    <location>
        <begin position="125"/>
        <end position="146"/>
    </location>
</feature>
<feature type="transmembrane region" description="Helical" evidence="12">
    <location>
        <begin position="421"/>
        <end position="440"/>
    </location>
</feature>
<keyword evidence="5 12" id="KW-0337">GPI-anchor biosynthesis</keyword>
<dbReference type="EMBL" id="KE145370">
    <property type="protein sequence ID" value="EPE27038.1"/>
    <property type="molecule type" value="Genomic_DNA"/>
</dbReference>
<accession>S3DKF4</accession>
<evidence type="ECO:0000256" key="3">
    <source>
        <dbReference type="ARBA" id="ARBA00008698"/>
    </source>
</evidence>
<dbReference type="GO" id="GO:0005789">
    <property type="term" value="C:endoplasmic reticulum membrane"/>
    <property type="evidence" value="ECO:0007669"/>
    <property type="project" value="UniProtKB-SubCell"/>
</dbReference>
<comment type="function">
    <text evidence="12">Mannosyltransferase involved in glycosylphosphatidylinositol-anchor biosynthesis.</text>
</comment>
<dbReference type="STRING" id="1116229.S3DKF4"/>
<dbReference type="GO" id="GO:0031501">
    <property type="term" value="C:mannosyltransferase complex"/>
    <property type="evidence" value="ECO:0007669"/>
    <property type="project" value="TreeGrafter"/>
</dbReference>